<accession>A0A844FKK8</accession>
<dbReference type="Pfam" id="PF02687">
    <property type="entry name" value="FtsX"/>
    <property type="match status" value="1"/>
</dbReference>
<dbReference type="InterPro" id="IPR050250">
    <property type="entry name" value="Macrolide_Exporter_MacB"/>
</dbReference>
<organism evidence="9 10">
    <name type="scientific">Anaerosalibacter bizertensis</name>
    <dbReference type="NCBI Taxonomy" id="932217"/>
    <lineage>
        <taxon>Bacteria</taxon>
        <taxon>Bacillati</taxon>
        <taxon>Bacillota</taxon>
        <taxon>Tissierellia</taxon>
        <taxon>Tissierellales</taxon>
        <taxon>Sporanaerobacteraceae</taxon>
        <taxon>Anaerosalibacter</taxon>
    </lineage>
</organism>
<evidence type="ECO:0000313" key="9">
    <source>
        <dbReference type="EMBL" id="MSS44462.1"/>
    </source>
</evidence>
<gene>
    <name evidence="9" type="ORF">FYJ27_12335</name>
</gene>
<keyword evidence="2" id="KW-1003">Cell membrane</keyword>
<comment type="subcellular location">
    <subcellularLocation>
        <location evidence="1">Cell membrane</location>
        <topology evidence="1">Multi-pass membrane protein</topology>
    </subcellularLocation>
</comment>
<dbReference type="PANTHER" id="PTHR30572">
    <property type="entry name" value="MEMBRANE COMPONENT OF TRANSPORTER-RELATED"/>
    <property type="match status" value="1"/>
</dbReference>
<evidence type="ECO:0000256" key="2">
    <source>
        <dbReference type="ARBA" id="ARBA00022475"/>
    </source>
</evidence>
<keyword evidence="5 7" id="KW-0472">Membrane</keyword>
<dbReference type="Proteomes" id="UP000462760">
    <property type="component" value="Unassembled WGS sequence"/>
</dbReference>
<dbReference type="EMBL" id="VULR01000034">
    <property type="protein sequence ID" value="MSS44462.1"/>
    <property type="molecule type" value="Genomic_DNA"/>
</dbReference>
<evidence type="ECO:0000259" key="8">
    <source>
        <dbReference type="Pfam" id="PF02687"/>
    </source>
</evidence>
<evidence type="ECO:0000256" key="7">
    <source>
        <dbReference type="SAM" id="Phobius"/>
    </source>
</evidence>
<comment type="caution">
    <text evidence="9">The sequence shown here is derived from an EMBL/GenBank/DDBJ whole genome shotgun (WGS) entry which is preliminary data.</text>
</comment>
<dbReference type="OrthoDB" id="2329651at2"/>
<evidence type="ECO:0000256" key="4">
    <source>
        <dbReference type="ARBA" id="ARBA00022989"/>
    </source>
</evidence>
<reference evidence="9 10" key="1">
    <citation type="submission" date="2019-08" db="EMBL/GenBank/DDBJ databases">
        <title>In-depth cultivation of the pig gut microbiome towards novel bacterial diversity and tailored functional studies.</title>
        <authorList>
            <person name="Wylensek D."/>
            <person name="Hitch T.C.A."/>
            <person name="Clavel T."/>
        </authorList>
    </citation>
    <scope>NUCLEOTIDE SEQUENCE [LARGE SCALE GENOMIC DNA]</scope>
    <source>
        <strain evidence="9 10">Med78-601-WT-4W-RMD-3</strain>
    </source>
</reference>
<evidence type="ECO:0000313" key="10">
    <source>
        <dbReference type="Proteomes" id="UP000462760"/>
    </source>
</evidence>
<evidence type="ECO:0000256" key="1">
    <source>
        <dbReference type="ARBA" id="ARBA00004651"/>
    </source>
</evidence>
<comment type="similarity">
    <text evidence="6">Belongs to the ABC-4 integral membrane protein family.</text>
</comment>
<feature type="domain" description="ABC3 transporter permease C-terminal" evidence="8">
    <location>
        <begin position="303"/>
        <end position="418"/>
    </location>
</feature>
<keyword evidence="4 7" id="KW-1133">Transmembrane helix</keyword>
<keyword evidence="3 7" id="KW-0812">Transmembrane</keyword>
<protein>
    <submittedName>
        <fullName evidence="9">ABC transporter permease</fullName>
    </submittedName>
</protein>
<name>A0A844FKK8_9FIRM</name>
<dbReference type="GO" id="GO:0005886">
    <property type="term" value="C:plasma membrane"/>
    <property type="evidence" value="ECO:0007669"/>
    <property type="project" value="UniProtKB-SubCell"/>
</dbReference>
<dbReference type="GO" id="GO:0022857">
    <property type="term" value="F:transmembrane transporter activity"/>
    <property type="evidence" value="ECO:0007669"/>
    <property type="project" value="TreeGrafter"/>
</dbReference>
<evidence type="ECO:0000256" key="3">
    <source>
        <dbReference type="ARBA" id="ARBA00022692"/>
    </source>
</evidence>
<evidence type="ECO:0000256" key="6">
    <source>
        <dbReference type="ARBA" id="ARBA00038076"/>
    </source>
</evidence>
<dbReference type="InterPro" id="IPR003838">
    <property type="entry name" value="ABC3_permease_C"/>
</dbReference>
<dbReference type="AlphaFoldDB" id="A0A844FKK8"/>
<feature type="transmembrane region" description="Helical" evidence="7">
    <location>
        <begin position="390"/>
        <end position="409"/>
    </location>
</feature>
<proteinExistence type="inferred from homology"/>
<sequence length="426" mass="48990">MNMRKLKIILQNISKRKAICVLISIQVMISIWLLLTRIDAVEKINKVEEDVELLLSKNSGEIVHMIFADDATHPKDFLKFREQVVKSGCLDYIAYSAKSGLTVKEFENNPKYHKMVEGLNIKKDDLFFDGGIMTLDIESGMEELMQFKLAKGRGLEKDDFNFYKEGKAIPLIAGYSLYENGLVDVGTKITNGDFEDIKYEVVGILSEDSKWFSSELSSNQIMYLRDKFIEPICDNEIYIYDILPSMNYYGEISKGKNKELVLEELKELADKNGLSSKVDFMTVEDDIEEDREFMKNYYKYYLIFSVLFFIIMTFAITVLIILSLDSRKEEIGIRVAMGASFKDIRAMFSGEILFINLFSTLIVFVVYTVLNRLNFRYDEVVSKIDIEPLTFISVIVGVAFMCILPIYIVTKRLSKFNPSELVGGRE</sequence>
<feature type="transmembrane region" description="Helical" evidence="7">
    <location>
        <begin position="352"/>
        <end position="370"/>
    </location>
</feature>
<dbReference type="PANTHER" id="PTHR30572:SF4">
    <property type="entry name" value="ABC TRANSPORTER PERMEASE YTRF"/>
    <property type="match status" value="1"/>
</dbReference>
<evidence type="ECO:0000256" key="5">
    <source>
        <dbReference type="ARBA" id="ARBA00023136"/>
    </source>
</evidence>
<feature type="transmembrane region" description="Helical" evidence="7">
    <location>
        <begin position="300"/>
        <end position="324"/>
    </location>
</feature>